<comment type="caution">
    <text evidence="1">The sequence shown here is derived from an EMBL/GenBank/DDBJ whole genome shotgun (WGS) entry which is preliminary data.</text>
</comment>
<sequence length="52" mass="6321">MIPHYIRRTVIIYGKDKKKQHGKSHVQSIFGIGNSRTYNFYYWINYSYDYGI</sequence>
<organism evidence="1 2">
    <name type="scientific">Clostridium neonatale</name>
    <dbReference type="NCBI Taxonomy" id="137838"/>
    <lineage>
        <taxon>Bacteria</taxon>
        <taxon>Bacillati</taxon>
        <taxon>Bacillota</taxon>
        <taxon>Clostridia</taxon>
        <taxon>Eubacteriales</taxon>
        <taxon>Clostridiaceae</taxon>
        <taxon>Clostridium</taxon>
    </lineage>
</organism>
<dbReference type="EMBL" id="CAMTCP010000222">
    <property type="protein sequence ID" value="CAI3595468.1"/>
    <property type="molecule type" value="Genomic_DNA"/>
</dbReference>
<protein>
    <submittedName>
        <fullName evidence="1">Uncharacterized protein</fullName>
    </submittedName>
</protein>
<reference evidence="1" key="1">
    <citation type="submission" date="2022-10" db="EMBL/GenBank/DDBJ databases">
        <authorList>
            <person name="Aires J."/>
            <person name="Mesa V."/>
        </authorList>
    </citation>
    <scope>NUCLEOTIDE SEQUENCE</scope>
    <source>
        <strain evidence="1">Clostridium neonatale JD116</strain>
    </source>
</reference>
<gene>
    <name evidence="1" type="ORF">CNEO2_20086</name>
</gene>
<dbReference type="Proteomes" id="UP001189143">
    <property type="component" value="Unassembled WGS sequence"/>
</dbReference>
<name>A0AAD2DF51_9CLOT</name>
<proteinExistence type="predicted"/>
<evidence type="ECO:0000313" key="2">
    <source>
        <dbReference type="Proteomes" id="UP001189143"/>
    </source>
</evidence>
<evidence type="ECO:0000313" key="1">
    <source>
        <dbReference type="EMBL" id="CAI3595468.1"/>
    </source>
</evidence>
<accession>A0AAD2DF51</accession>
<dbReference type="AlphaFoldDB" id="A0AAD2DF51"/>